<comment type="cofactor">
    <cofactor evidence="1">
        <name>Mg(2+)</name>
        <dbReference type="ChEBI" id="CHEBI:18420"/>
    </cofactor>
</comment>
<gene>
    <name evidence="11" type="ORF">HMPREF0682_0118</name>
</gene>
<dbReference type="GO" id="GO:0006742">
    <property type="term" value="P:NADP+ catabolic process"/>
    <property type="evidence" value="ECO:0007669"/>
    <property type="project" value="TreeGrafter"/>
</dbReference>
<dbReference type="InterPro" id="IPR049734">
    <property type="entry name" value="NudC-like_C"/>
</dbReference>
<dbReference type="NCBIfam" id="NF001299">
    <property type="entry name" value="PRK00241.1"/>
    <property type="match status" value="1"/>
</dbReference>
<dbReference type="PROSITE" id="PS00893">
    <property type="entry name" value="NUDIX_BOX"/>
    <property type="match status" value="1"/>
</dbReference>
<keyword evidence="8" id="KW-0520">NAD</keyword>
<dbReference type="EMBL" id="ACVN02000320">
    <property type="protein sequence ID" value="ERK49792.1"/>
    <property type="molecule type" value="Genomic_DNA"/>
</dbReference>
<dbReference type="Proteomes" id="UP000017052">
    <property type="component" value="Unassembled WGS sequence"/>
</dbReference>
<dbReference type="GeneID" id="95358739"/>
<dbReference type="CDD" id="cd03429">
    <property type="entry name" value="NUDIX_NADH_pyrophosphatase_Nudt13"/>
    <property type="match status" value="1"/>
</dbReference>
<evidence type="ECO:0000259" key="10">
    <source>
        <dbReference type="PROSITE" id="PS51462"/>
    </source>
</evidence>
<evidence type="ECO:0000256" key="8">
    <source>
        <dbReference type="ARBA" id="ARBA00023027"/>
    </source>
</evidence>
<dbReference type="PANTHER" id="PTHR42904">
    <property type="entry name" value="NUDIX HYDROLASE, NUDC SUBFAMILY"/>
    <property type="match status" value="1"/>
</dbReference>
<dbReference type="InterPro" id="IPR050241">
    <property type="entry name" value="NAD-cap_RNA_hydrolase_NudC"/>
</dbReference>
<dbReference type="SUPFAM" id="SSF55811">
    <property type="entry name" value="Nudix"/>
    <property type="match status" value="1"/>
</dbReference>
<dbReference type="GO" id="GO:0019677">
    <property type="term" value="P:NAD+ catabolic process"/>
    <property type="evidence" value="ECO:0007669"/>
    <property type="project" value="TreeGrafter"/>
</dbReference>
<dbReference type="Pfam" id="PF00293">
    <property type="entry name" value="NUDIX"/>
    <property type="match status" value="1"/>
</dbReference>
<dbReference type="GO" id="GO:0035529">
    <property type="term" value="F:NADH pyrophosphatase activity"/>
    <property type="evidence" value="ECO:0007669"/>
    <property type="project" value="TreeGrafter"/>
</dbReference>
<dbReference type="InterPro" id="IPR000086">
    <property type="entry name" value="NUDIX_hydrolase_dom"/>
</dbReference>
<feature type="domain" description="Nudix hydrolase" evidence="10">
    <location>
        <begin position="159"/>
        <end position="282"/>
    </location>
</feature>
<keyword evidence="6" id="KW-0378">Hydrolase</keyword>
<dbReference type="GO" id="GO:0005829">
    <property type="term" value="C:cytosol"/>
    <property type="evidence" value="ECO:0007669"/>
    <property type="project" value="TreeGrafter"/>
</dbReference>
<evidence type="ECO:0000256" key="7">
    <source>
        <dbReference type="ARBA" id="ARBA00022842"/>
    </source>
</evidence>
<keyword evidence="5" id="KW-0479">Metal-binding</keyword>
<reference evidence="11" key="1">
    <citation type="submission" date="2013-08" db="EMBL/GenBank/DDBJ databases">
        <authorList>
            <person name="Durkin A.S."/>
            <person name="Haft D.R."/>
            <person name="McCorrison J."/>
            <person name="Torralba M."/>
            <person name="Gillis M."/>
            <person name="Haft D.H."/>
            <person name="Methe B."/>
            <person name="Sutton G."/>
            <person name="Nelson K.E."/>
        </authorList>
    </citation>
    <scope>NUCLEOTIDE SEQUENCE [LARGE SCALE GENOMIC DNA]</scope>
    <source>
        <strain evidence="11">F0233</strain>
    </source>
</reference>
<evidence type="ECO:0000256" key="2">
    <source>
        <dbReference type="ARBA" id="ARBA00001947"/>
    </source>
</evidence>
<dbReference type="Gene3D" id="3.90.79.20">
    <property type="match status" value="1"/>
</dbReference>
<accession>U2RGD7</accession>
<evidence type="ECO:0000256" key="5">
    <source>
        <dbReference type="ARBA" id="ARBA00022723"/>
    </source>
</evidence>
<evidence type="ECO:0000313" key="12">
    <source>
        <dbReference type="Proteomes" id="UP000017052"/>
    </source>
</evidence>
<evidence type="ECO:0000256" key="4">
    <source>
        <dbReference type="ARBA" id="ARBA00012381"/>
    </source>
</evidence>
<evidence type="ECO:0000313" key="11">
    <source>
        <dbReference type="EMBL" id="ERK49792.1"/>
    </source>
</evidence>
<name>U2RGD7_9ACTN</name>
<comment type="catalytic activity">
    <reaction evidence="9">
        <text>a 5'-end NAD(+)-phospho-ribonucleoside in mRNA + H2O = a 5'-end phospho-adenosine-phospho-ribonucleoside in mRNA + beta-nicotinamide D-ribonucleotide + 2 H(+)</text>
        <dbReference type="Rhea" id="RHEA:60876"/>
        <dbReference type="Rhea" id="RHEA-COMP:15698"/>
        <dbReference type="Rhea" id="RHEA-COMP:15719"/>
        <dbReference type="ChEBI" id="CHEBI:14649"/>
        <dbReference type="ChEBI" id="CHEBI:15377"/>
        <dbReference type="ChEBI" id="CHEBI:15378"/>
        <dbReference type="ChEBI" id="CHEBI:144029"/>
        <dbReference type="ChEBI" id="CHEBI:144051"/>
    </reaction>
    <physiologicalReaction direction="left-to-right" evidence="9">
        <dbReference type="Rhea" id="RHEA:60877"/>
    </physiologicalReaction>
</comment>
<dbReference type="AlphaFoldDB" id="U2RGD7"/>
<comment type="similarity">
    <text evidence="3">Belongs to the Nudix hydrolase family. NudC subfamily.</text>
</comment>
<evidence type="ECO:0000256" key="9">
    <source>
        <dbReference type="ARBA" id="ARBA00023679"/>
    </source>
</evidence>
<organism evidence="11 12">
    <name type="scientific">Propionibacterium acidifaciens F0233</name>
    <dbReference type="NCBI Taxonomy" id="553198"/>
    <lineage>
        <taxon>Bacteria</taxon>
        <taxon>Bacillati</taxon>
        <taxon>Actinomycetota</taxon>
        <taxon>Actinomycetes</taxon>
        <taxon>Propionibacteriales</taxon>
        <taxon>Propionibacteriaceae</taxon>
        <taxon>Propionibacterium</taxon>
    </lineage>
</organism>
<evidence type="ECO:0000256" key="3">
    <source>
        <dbReference type="ARBA" id="ARBA00009595"/>
    </source>
</evidence>
<comment type="cofactor">
    <cofactor evidence="2">
        <name>Zn(2+)</name>
        <dbReference type="ChEBI" id="CHEBI:29105"/>
    </cofactor>
</comment>
<dbReference type="InterPro" id="IPR020084">
    <property type="entry name" value="NUDIX_hydrolase_CS"/>
</dbReference>
<dbReference type="RefSeq" id="WP_021798857.1">
    <property type="nucleotide sequence ID" value="NZ_ACVN02000320.1"/>
</dbReference>
<keyword evidence="7" id="KW-0460">Magnesium</keyword>
<proteinExistence type="inferred from homology"/>
<comment type="caution">
    <text evidence="11">The sequence shown here is derived from an EMBL/GenBank/DDBJ whole genome shotgun (WGS) entry which is preliminary data.</text>
</comment>
<dbReference type="OrthoDB" id="9791656at2"/>
<evidence type="ECO:0000256" key="6">
    <source>
        <dbReference type="ARBA" id="ARBA00022801"/>
    </source>
</evidence>
<evidence type="ECO:0000256" key="1">
    <source>
        <dbReference type="ARBA" id="ARBA00001946"/>
    </source>
</evidence>
<keyword evidence="12" id="KW-1185">Reference proteome</keyword>
<dbReference type="InterPro" id="IPR015797">
    <property type="entry name" value="NUDIX_hydrolase-like_dom_sf"/>
</dbReference>
<dbReference type="Gene3D" id="3.90.79.10">
    <property type="entry name" value="Nucleoside Triphosphate Pyrophosphohydrolase"/>
    <property type="match status" value="1"/>
</dbReference>
<sequence length="300" mass="33122">MTSSPDLSRDPYAWDIAAWGGPPRLDHASSLREEDRSVERAWREPGARIVCLDEAGRFDDDPFGRPITADDGGSPRAEDVFLGRFEGHPWFARRDAGPYPAVLRSARLTPGEREVASSAQAVLNWARTTRRCVSCGGELVRTRGGFSAECTRCGRETFPRTDPAVICAVLDHDDRLFLAHQGRWERGRVSVLAGFVEAGETAEQAVHREIAEEAGLRIAALRYLGSQPWPMPRSLMLSFVARSDSVGRVDGLELSWGGWYRRDEVNRLVDGGSLVLPPGASVGHRLIEAWLDGRLPLPEP</sequence>
<protein>
    <recommendedName>
        <fullName evidence="4">NAD(+) diphosphatase</fullName>
        <ecNumber evidence="4">3.6.1.22</ecNumber>
    </recommendedName>
</protein>
<dbReference type="PANTHER" id="PTHR42904:SF6">
    <property type="entry name" value="NAD-CAPPED RNA HYDROLASE NUDT12"/>
    <property type="match status" value="1"/>
</dbReference>
<dbReference type="PROSITE" id="PS51462">
    <property type="entry name" value="NUDIX"/>
    <property type="match status" value="1"/>
</dbReference>
<dbReference type="EC" id="3.6.1.22" evidence="4"/>
<dbReference type="GO" id="GO:0046872">
    <property type="term" value="F:metal ion binding"/>
    <property type="evidence" value="ECO:0007669"/>
    <property type="project" value="UniProtKB-KW"/>
</dbReference>